<dbReference type="Gene3D" id="1.20.5.170">
    <property type="match status" value="1"/>
</dbReference>
<name>A0A6P8ERH8_CLUHA</name>
<dbReference type="SUPFAM" id="SSF64593">
    <property type="entry name" value="Intermediate filament protein, coiled coil region"/>
    <property type="match status" value="2"/>
</dbReference>
<dbReference type="Gene3D" id="1.20.5.1160">
    <property type="entry name" value="Vasodilator-stimulated phosphoprotein"/>
    <property type="match status" value="1"/>
</dbReference>
<dbReference type="FunFam" id="1.20.5.170:FF:000002">
    <property type="entry name" value="Type I keratin KA11"/>
    <property type="match status" value="1"/>
</dbReference>
<dbReference type="InterPro" id="IPR002957">
    <property type="entry name" value="Keratin_I"/>
</dbReference>
<dbReference type="PROSITE" id="PS51842">
    <property type="entry name" value="IF_ROD_2"/>
    <property type="match status" value="1"/>
</dbReference>
<organism evidence="6 7">
    <name type="scientific">Clupea harengus</name>
    <name type="common">Atlantic herring</name>
    <dbReference type="NCBI Taxonomy" id="7950"/>
    <lineage>
        <taxon>Eukaryota</taxon>
        <taxon>Metazoa</taxon>
        <taxon>Chordata</taxon>
        <taxon>Craniata</taxon>
        <taxon>Vertebrata</taxon>
        <taxon>Euteleostomi</taxon>
        <taxon>Actinopterygii</taxon>
        <taxon>Neopterygii</taxon>
        <taxon>Teleostei</taxon>
        <taxon>Clupei</taxon>
        <taxon>Clupeiformes</taxon>
        <taxon>Clupeoidei</taxon>
        <taxon>Clupeidae</taxon>
        <taxon>Clupea</taxon>
    </lineage>
</organism>
<protein>
    <submittedName>
        <fullName evidence="7">Keratin, type I cytoskeletal 18-like isoform X1</fullName>
    </submittedName>
</protein>
<feature type="region of interest" description="Disordered" evidence="4">
    <location>
        <begin position="1"/>
        <end position="56"/>
    </location>
</feature>
<dbReference type="OrthoDB" id="2441647at2759"/>
<feature type="compositionally biased region" description="Basic and acidic residues" evidence="4">
    <location>
        <begin position="372"/>
        <end position="403"/>
    </location>
</feature>
<sequence>MSRTSSASMFGGAGGRDSRASVSTLRGLRSALRPDSRRDGDNYASTPADDKQTMKGLNNRLSGYLGRVRQLEKSNNDLEDKIRDILKKRGKTTDHDWEEIERPLVDLKKQVRQKTLENARLILQIDNSKLANEDFKNKMETELLVRQNVERDLSDLRKVIDDTQLSKMQLESQIEAVKEELAYLKKDHRDDAMALRQKVKESDVTVEMDSPDSTLADTLNKIRGQYESVAVKNRDETDSWYNKKFDNIKVEVAKNTESLQSSKNELNDLRRQKQLLEIDVQSMNNMHISLEETMQDTEGRYGRELARLNRLLQQLESDLGQVRDQVERQSEDYQALLNVKMKLEAEIESYRCLLHGIDDDGEFSLESALKSEPPKKESAKKTKAKAADKVPEEKAGPDTPAKK</sequence>
<keyword evidence="2 3" id="KW-0175">Coiled coil</keyword>
<evidence type="ECO:0000256" key="4">
    <source>
        <dbReference type="SAM" id="MobiDB-lite"/>
    </source>
</evidence>
<dbReference type="PRINTS" id="PR01248">
    <property type="entry name" value="TYPE1KERATIN"/>
</dbReference>
<dbReference type="KEGG" id="char:105894529"/>
<evidence type="ECO:0000313" key="6">
    <source>
        <dbReference type="Proteomes" id="UP000515152"/>
    </source>
</evidence>
<dbReference type="GO" id="GO:0005882">
    <property type="term" value="C:intermediate filament"/>
    <property type="evidence" value="ECO:0007669"/>
    <property type="project" value="UniProtKB-KW"/>
</dbReference>
<feature type="region of interest" description="Disordered" evidence="4">
    <location>
        <begin position="365"/>
        <end position="403"/>
    </location>
</feature>
<keyword evidence="6" id="KW-1185">Reference proteome</keyword>
<feature type="coiled-coil region" evidence="3">
    <location>
        <begin position="252"/>
        <end position="353"/>
    </location>
</feature>
<dbReference type="FunFam" id="1.20.5.500:FF:000001">
    <property type="entry name" value="Type II keratin 23"/>
    <property type="match status" value="1"/>
</dbReference>
<dbReference type="Gene3D" id="1.20.5.500">
    <property type="entry name" value="Single helix bin"/>
    <property type="match status" value="1"/>
</dbReference>
<gene>
    <name evidence="7" type="primary">LOC105894529</name>
</gene>
<evidence type="ECO:0000256" key="1">
    <source>
        <dbReference type="ARBA" id="ARBA00022754"/>
    </source>
</evidence>
<dbReference type="GeneID" id="105894529"/>
<proteinExistence type="predicted"/>
<keyword evidence="1" id="KW-0403">Intermediate filament</keyword>
<dbReference type="AlphaFoldDB" id="A0A6P8ERH8"/>
<evidence type="ECO:0000256" key="2">
    <source>
        <dbReference type="ARBA" id="ARBA00023054"/>
    </source>
</evidence>
<dbReference type="PANTHER" id="PTHR23239">
    <property type="entry name" value="INTERMEDIATE FILAMENT"/>
    <property type="match status" value="1"/>
</dbReference>
<dbReference type="InterPro" id="IPR039008">
    <property type="entry name" value="IF_rod_dom"/>
</dbReference>
<feature type="coiled-coil region" evidence="3">
    <location>
        <begin position="61"/>
        <end position="187"/>
    </location>
</feature>
<evidence type="ECO:0000313" key="7">
    <source>
        <dbReference type="RefSeq" id="XP_031414614.1"/>
    </source>
</evidence>
<dbReference type="PANTHER" id="PTHR23239:SF358">
    <property type="entry name" value="KERATIN, TYPE I CYTOSKELETAL 18"/>
    <property type="match status" value="1"/>
</dbReference>
<evidence type="ECO:0000256" key="3">
    <source>
        <dbReference type="SAM" id="Coils"/>
    </source>
</evidence>
<dbReference type="Pfam" id="PF00038">
    <property type="entry name" value="Filament"/>
    <property type="match status" value="1"/>
</dbReference>
<dbReference type="SMART" id="SM01391">
    <property type="entry name" value="Filament"/>
    <property type="match status" value="1"/>
</dbReference>
<accession>A0A6P8ERH8</accession>
<reference evidence="7" key="1">
    <citation type="submission" date="2025-08" db="UniProtKB">
        <authorList>
            <consortium name="RefSeq"/>
        </authorList>
    </citation>
    <scope>IDENTIFICATION</scope>
</reference>
<feature type="domain" description="IF rod" evidence="5">
    <location>
        <begin position="50"/>
        <end position="361"/>
    </location>
</feature>
<dbReference type="GO" id="GO:0005198">
    <property type="term" value="F:structural molecule activity"/>
    <property type="evidence" value="ECO:0007669"/>
    <property type="project" value="InterPro"/>
</dbReference>
<evidence type="ECO:0000259" key="5">
    <source>
        <dbReference type="PROSITE" id="PS51842"/>
    </source>
</evidence>
<dbReference type="Proteomes" id="UP000515152">
    <property type="component" value="Chromosome 21"/>
</dbReference>
<feature type="compositionally biased region" description="Basic and acidic residues" evidence="4">
    <location>
        <begin position="32"/>
        <end position="41"/>
    </location>
</feature>
<dbReference type="RefSeq" id="XP_031414614.1">
    <property type="nucleotide sequence ID" value="XM_031558754.2"/>
</dbReference>